<evidence type="ECO:0000256" key="3">
    <source>
        <dbReference type="ARBA" id="ARBA00023125"/>
    </source>
</evidence>
<evidence type="ECO:0000313" key="6">
    <source>
        <dbReference type="EMBL" id="MDL2331896.1"/>
    </source>
</evidence>
<gene>
    <name evidence="6" type="ORF">P8A28_02810</name>
</gene>
<dbReference type="EMBL" id="JARQXC010000004">
    <property type="protein sequence ID" value="MDL2331896.1"/>
    <property type="molecule type" value="Genomic_DNA"/>
</dbReference>
<dbReference type="Pfam" id="PF00126">
    <property type="entry name" value="HTH_1"/>
    <property type="match status" value="1"/>
</dbReference>
<evidence type="ECO:0000256" key="4">
    <source>
        <dbReference type="ARBA" id="ARBA00023163"/>
    </source>
</evidence>
<dbReference type="Proteomes" id="UP001171122">
    <property type="component" value="Unassembled WGS sequence"/>
</dbReference>
<proteinExistence type="inferred from homology"/>
<dbReference type="PANTHER" id="PTHR30537">
    <property type="entry name" value="HTH-TYPE TRANSCRIPTIONAL REGULATOR"/>
    <property type="match status" value="1"/>
</dbReference>
<dbReference type="InterPro" id="IPR000847">
    <property type="entry name" value="LysR_HTH_N"/>
</dbReference>
<evidence type="ECO:0000256" key="2">
    <source>
        <dbReference type="ARBA" id="ARBA00023015"/>
    </source>
</evidence>
<evidence type="ECO:0000259" key="5">
    <source>
        <dbReference type="PROSITE" id="PS50931"/>
    </source>
</evidence>
<comment type="similarity">
    <text evidence="1">Belongs to the LysR transcriptional regulatory family.</text>
</comment>
<evidence type="ECO:0000313" key="7">
    <source>
        <dbReference type="Proteomes" id="UP001171122"/>
    </source>
</evidence>
<accession>A0AAW7B5Q0</accession>
<dbReference type="GO" id="GO:0043565">
    <property type="term" value="F:sequence-specific DNA binding"/>
    <property type="evidence" value="ECO:0007669"/>
    <property type="project" value="TreeGrafter"/>
</dbReference>
<dbReference type="AlphaFoldDB" id="A0AAW7B5Q0"/>
<evidence type="ECO:0000256" key="1">
    <source>
        <dbReference type="ARBA" id="ARBA00009437"/>
    </source>
</evidence>
<keyword evidence="7" id="KW-1185">Reference proteome</keyword>
<dbReference type="GO" id="GO:0006351">
    <property type="term" value="P:DNA-templated transcription"/>
    <property type="evidence" value="ECO:0007669"/>
    <property type="project" value="TreeGrafter"/>
</dbReference>
<dbReference type="Pfam" id="PF03466">
    <property type="entry name" value="LysR_substrate"/>
    <property type="match status" value="1"/>
</dbReference>
<sequence>MSISPPIRNSLHLNALRAFEAAARLGGFAQAANELVVTPGAIAAQIKILESEYGASLFERHAKGVRLTPLGESVRQDFTLAFDAIEAAARNLRRQAAPQKVHIATSPALAELWLGPRLRQLAGLLGEIDISVTAVEDLPNLKRTPFDVCLFYTDRLEKGQRRILDEEVFPVCAPALAAQLRHPSDLNTVRCIADVVWEDWCIWASTVMPHQSFSARGPGFSLYSIAVQQALLGAGVLIGRRSLVQQHLNSGALIAPFQCPVPLGLTIATWMLPESRNSRAVKAVVDALILVR</sequence>
<dbReference type="Gene3D" id="1.10.10.10">
    <property type="entry name" value="Winged helix-like DNA-binding domain superfamily/Winged helix DNA-binding domain"/>
    <property type="match status" value="1"/>
</dbReference>
<dbReference type="Gene3D" id="3.40.190.10">
    <property type="entry name" value="Periplasmic binding protein-like II"/>
    <property type="match status" value="2"/>
</dbReference>
<reference evidence="6" key="1">
    <citation type="journal article" date="2023" name="Front. Microbiol.">
        <title>Isolation of Brucella inopinata from a White's tree frog (Litoria caerulea): pose exotic frogs a potential risk to human health?</title>
        <authorList>
            <person name="Scholz H.C."/>
            <person name="Heckers K.O."/>
            <person name="Appelt S."/>
            <person name="Geier-Doemling D."/>
            <person name="Schlegel P."/>
            <person name="Wattam A.R."/>
        </authorList>
    </citation>
    <scope>NUCLEOTIDE SEQUENCE</scope>
    <source>
        <strain evidence="6">FO700662</strain>
    </source>
</reference>
<organism evidence="6 7">
    <name type="scientific">Brucella inopinata</name>
    <dbReference type="NCBI Taxonomy" id="1218315"/>
    <lineage>
        <taxon>Bacteria</taxon>
        <taxon>Pseudomonadati</taxon>
        <taxon>Pseudomonadota</taxon>
        <taxon>Alphaproteobacteria</taxon>
        <taxon>Hyphomicrobiales</taxon>
        <taxon>Brucellaceae</taxon>
        <taxon>Brucella/Ochrobactrum group</taxon>
        <taxon>Brucella</taxon>
    </lineage>
</organism>
<dbReference type="RefSeq" id="WP_008511705.1">
    <property type="nucleotide sequence ID" value="NZ_JARQXC010000004.1"/>
</dbReference>
<dbReference type="InterPro" id="IPR058163">
    <property type="entry name" value="LysR-type_TF_proteobact-type"/>
</dbReference>
<dbReference type="InterPro" id="IPR005119">
    <property type="entry name" value="LysR_subst-bd"/>
</dbReference>
<dbReference type="SUPFAM" id="SSF46785">
    <property type="entry name" value="Winged helix' DNA-binding domain"/>
    <property type="match status" value="1"/>
</dbReference>
<dbReference type="SUPFAM" id="SSF53850">
    <property type="entry name" value="Periplasmic binding protein-like II"/>
    <property type="match status" value="1"/>
</dbReference>
<comment type="caution">
    <text evidence="6">The sequence shown here is derived from an EMBL/GenBank/DDBJ whole genome shotgun (WGS) entry which is preliminary data.</text>
</comment>
<keyword evidence="2" id="KW-0805">Transcription regulation</keyword>
<dbReference type="InterPro" id="IPR036390">
    <property type="entry name" value="WH_DNA-bd_sf"/>
</dbReference>
<dbReference type="PANTHER" id="PTHR30537:SF26">
    <property type="entry name" value="GLYCINE CLEAVAGE SYSTEM TRANSCRIPTIONAL ACTIVATOR"/>
    <property type="match status" value="1"/>
</dbReference>
<name>A0AAW7B5Q0_9HYPH</name>
<keyword evidence="3" id="KW-0238">DNA-binding</keyword>
<dbReference type="GO" id="GO:0003700">
    <property type="term" value="F:DNA-binding transcription factor activity"/>
    <property type="evidence" value="ECO:0007669"/>
    <property type="project" value="InterPro"/>
</dbReference>
<dbReference type="PROSITE" id="PS50931">
    <property type="entry name" value="HTH_LYSR"/>
    <property type="match status" value="1"/>
</dbReference>
<feature type="domain" description="HTH lysR-type" evidence="5">
    <location>
        <begin position="11"/>
        <end position="68"/>
    </location>
</feature>
<protein>
    <submittedName>
        <fullName evidence="6">LysR family transcriptional regulator</fullName>
    </submittedName>
</protein>
<keyword evidence="4" id="KW-0804">Transcription</keyword>
<dbReference type="InterPro" id="IPR036388">
    <property type="entry name" value="WH-like_DNA-bd_sf"/>
</dbReference>